<protein>
    <recommendedName>
        <fullName evidence="1">Transcription regulator PadR N-terminal domain-containing protein</fullName>
    </recommendedName>
</protein>
<evidence type="ECO:0000259" key="1">
    <source>
        <dbReference type="Pfam" id="PF03551"/>
    </source>
</evidence>
<dbReference type="SUPFAM" id="SSF46785">
    <property type="entry name" value="Winged helix' DNA-binding domain"/>
    <property type="match status" value="1"/>
</dbReference>
<feature type="domain" description="Transcription regulator PadR N-terminal" evidence="1">
    <location>
        <begin position="7"/>
        <end position="79"/>
    </location>
</feature>
<dbReference type="EMBL" id="NMVO01000002">
    <property type="protein sequence ID" value="OYO16710.1"/>
    <property type="molecule type" value="Genomic_DNA"/>
</dbReference>
<dbReference type="PANTHER" id="PTHR43252:SF4">
    <property type="entry name" value="TRANSCRIPTIONAL REGULATORY PROTEIN"/>
    <property type="match status" value="1"/>
</dbReference>
<proteinExistence type="predicted"/>
<dbReference type="Pfam" id="PF03551">
    <property type="entry name" value="PadR"/>
    <property type="match status" value="1"/>
</dbReference>
<accession>A0A255GLL3</accession>
<dbReference type="PANTHER" id="PTHR43252">
    <property type="entry name" value="TRANSCRIPTIONAL REGULATOR YQJI"/>
    <property type="match status" value="1"/>
</dbReference>
<evidence type="ECO:0000313" key="2">
    <source>
        <dbReference type="EMBL" id="OYO16710.1"/>
    </source>
</evidence>
<reference evidence="2 3" key="1">
    <citation type="submission" date="2017-07" db="EMBL/GenBank/DDBJ databases">
        <title>Draft whole genome sequences of clinical Proprionibacteriaceae strains.</title>
        <authorList>
            <person name="Bernier A.-M."/>
            <person name="Bernard K."/>
            <person name="Domingo M.-C."/>
        </authorList>
    </citation>
    <scope>NUCLEOTIDE SEQUENCE [LARGE SCALE GENOMIC DNA]</scope>
    <source>
        <strain evidence="2 3">NML 030167</strain>
    </source>
</reference>
<dbReference type="InterPro" id="IPR005149">
    <property type="entry name" value="Tscrpt_reg_PadR_N"/>
</dbReference>
<dbReference type="Proteomes" id="UP000215896">
    <property type="component" value="Unassembled WGS sequence"/>
</dbReference>
<comment type="caution">
    <text evidence="2">The sequence shown here is derived from an EMBL/GenBank/DDBJ whole genome shotgun (WGS) entry which is preliminary data.</text>
</comment>
<evidence type="ECO:0000313" key="3">
    <source>
        <dbReference type="Proteomes" id="UP000215896"/>
    </source>
</evidence>
<dbReference type="Gene3D" id="1.10.10.10">
    <property type="entry name" value="Winged helix-like DNA-binding domain superfamily/Winged helix DNA-binding domain"/>
    <property type="match status" value="1"/>
</dbReference>
<keyword evidence="3" id="KW-1185">Reference proteome</keyword>
<dbReference type="InterPro" id="IPR036388">
    <property type="entry name" value="WH-like_DNA-bd_sf"/>
</dbReference>
<sequence>MSLRYALLSLLTGQPKTGYEIGKAFESSVGHVWHAADSQIYPELRRMEADGLLDCTAQAKGRTTRKVYAVSAAGKRALRDWLAEPDRPVRSRDPQYLRAAYLDWTTPEAARAQFEEYVRYYTEQGELLRRTRDSLLDRSHPVLAARLERLPAEQHEAVVAFKAFAYEGMLRQAEQQVAWAREGLELVDRLERSGAYAALD</sequence>
<gene>
    <name evidence="2" type="ORF">CGZ94_03485</name>
</gene>
<name>A0A255GLL3_9ACTN</name>
<dbReference type="InterPro" id="IPR036390">
    <property type="entry name" value="WH_DNA-bd_sf"/>
</dbReference>
<dbReference type="OrthoDB" id="3186544at2"/>
<dbReference type="RefSeq" id="WP_094356376.1">
    <property type="nucleotide sequence ID" value="NZ_NMVK01000007.1"/>
</dbReference>
<organism evidence="2 3">
    <name type="scientific">Enemella evansiae</name>
    <dbReference type="NCBI Taxonomy" id="2016499"/>
    <lineage>
        <taxon>Bacteria</taxon>
        <taxon>Bacillati</taxon>
        <taxon>Actinomycetota</taxon>
        <taxon>Actinomycetes</taxon>
        <taxon>Propionibacteriales</taxon>
        <taxon>Propionibacteriaceae</taxon>
        <taxon>Enemella</taxon>
    </lineage>
</organism>
<dbReference type="AlphaFoldDB" id="A0A255GLL3"/>